<protein>
    <recommendedName>
        <fullName evidence="6">ATP-dependent Clp protease proteolytic subunit</fullName>
    </recommendedName>
</protein>
<feature type="region of interest" description="Disordered" evidence="7">
    <location>
        <begin position="253"/>
        <end position="287"/>
    </location>
</feature>
<organism evidence="9 11">
    <name type="scientific">Sphingomonas yabuuchiae</name>
    <dbReference type="NCBI Taxonomy" id="172044"/>
    <lineage>
        <taxon>Bacteria</taxon>
        <taxon>Pseudomonadati</taxon>
        <taxon>Pseudomonadota</taxon>
        <taxon>Alphaproteobacteria</taxon>
        <taxon>Sphingomonadales</taxon>
        <taxon>Sphingomonadaceae</taxon>
        <taxon>Sphingomonas</taxon>
    </lineage>
</organism>
<dbReference type="EMBL" id="JAFHKU010000088">
    <property type="protein sequence ID" value="MBN3556897.1"/>
    <property type="molecule type" value="Genomic_DNA"/>
</dbReference>
<evidence type="ECO:0000313" key="9">
    <source>
        <dbReference type="EMBL" id="MBN3556897.1"/>
    </source>
</evidence>
<evidence type="ECO:0000256" key="1">
    <source>
        <dbReference type="ARBA" id="ARBA00007039"/>
    </source>
</evidence>
<evidence type="ECO:0000313" key="8">
    <source>
        <dbReference type="EMBL" id="MBB4611612.1"/>
    </source>
</evidence>
<gene>
    <name evidence="8" type="ORF">GGQ89_003862</name>
    <name evidence="9" type="ORF">JYA60_01425</name>
</gene>
<dbReference type="PRINTS" id="PR00127">
    <property type="entry name" value="CLPPROTEASEP"/>
</dbReference>
<dbReference type="Pfam" id="PF00574">
    <property type="entry name" value="CLP_protease"/>
    <property type="match status" value="1"/>
</dbReference>
<dbReference type="GO" id="GO:0009368">
    <property type="term" value="C:endopeptidase Clp complex"/>
    <property type="evidence" value="ECO:0007669"/>
    <property type="project" value="TreeGrafter"/>
</dbReference>
<dbReference type="PANTHER" id="PTHR10381:SF70">
    <property type="entry name" value="ATP-DEPENDENT CLP PROTEASE PROTEOLYTIC SUBUNIT"/>
    <property type="match status" value="1"/>
</dbReference>
<dbReference type="InterPro" id="IPR001907">
    <property type="entry name" value="ClpP"/>
</dbReference>
<dbReference type="Proteomes" id="UP000704529">
    <property type="component" value="Unassembled WGS sequence"/>
</dbReference>
<reference evidence="8 10" key="1">
    <citation type="submission" date="2020-08" db="EMBL/GenBank/DDBJ databases">
        <title>Genomic Encyclopedia of Type Strains, Phase IV (KMG-IV): sequencing the most valuable type-strain genomes for metagenomic binning, comparative biology and taxonomic classification.</title>
        <authorList>
            <person name="Goeker M."/>
        </authorList>
    </citation>
    <scope>NUCLEOTIDE SEQUENCE [LARGE SCALE GENOMIC DNA]</scope>
    <source>
        <strain evidence="8 10">DSM 14562</strain>
    </source>
</reference>
<proteinExistence type="inferred from homology"/>
<dbReference type="GO" id="GO:0004252">
    <property type="term" value="F:serine-type endopeptidase activity"/>
    <property type="evidence" value="ECO:0007669"/>
    <property type="project" value="InterPro"/>
</dbReference>
<comment type="caution">
    <text evidence="9">The sequence shown here is derived from an EMBL/GenBank/DDBJ whole genome shotgun (WGS) entry which is preliminary data.</text>
</comment>
<evidence type="ECO:0000256" key="7">
    <source>
        <dbReference type="SAM" id="MobiDB-lite"/>
    </source>
</evidence>
<dbReference type="EMBL" id="JACHNX010000036">
    <property type="protein sequence ID" value="MBB4611612.1"/>
    <property type="molecule type" value="Genomic_DNA"/>
</dbReference>
<evidence type="ECO:0000313" key="10">
    <source>
        <dbReference type="Proteomes" id="UP000584663"/>
    </source>
</evidence>
<dbReference type="Proteomes" id="UP000584663">
    <property type="component" value="Unassembled WGS sequence"/>
</dbReference>
<evidence type="ECO:0000256" key="3">
    <source>
        <dbReference type="ARBA" id="ARBA00022670"/>
    </source>
</evidence>
<dbReference type="PANTHER" id="PTHR10381">
    <property type="entry name" value="ATP-DEPENDENT CLP PROTEASE PROTEOLYTIC SUBUNIT"/>
    <property type="match status" value="1"/>
</dbReference>
<keyword evidence="10" id="KW-1185">Reference proteome</keyword>
<feature type="compositionally biased region" description="Low complexity" evidence="7">
    <location>
        <begin position="258"/>
        <end position="270"/>
    </location>
</feature>
<evidence type="ECO:0000256" key="6">
    <source>
        <dbReference type="RuleBase" id="RU003567"/>
    </source>
</evidence>
<dbReference type="CDD" id="cd07016">
    <property type="entry name" value="S14_ClpP_1"/>
    <property type="match status" value="1"/>
</dbReference>
<keyword evidence="5" id="KW-0720">Serine protease</keyword>
<evidence type="ECO:0000256" key="2">
    <source>
        <dbReference type="ARBA" id="ARBA00022490"/>
    </source>
</evidence>
<name>A0AA40ZWM4_9SPHN</name>
<accession>A0AA40ZWM4</accession>
<dbReference type="InterPro" id="IPR029045">
    <property type="entry name" value="ClpP/crotonase-like_dom_sf"/>
</dbReference>
<evidence type="ECO:0000256" key="5">
    <source>
        <dbReference type="ARBA" id="ARBA00022825"/>
    </source>
</evidence>
<reference evidence="9" key="2">
    <citation type="submission" date="2021-01" db="EMBL/GenBank/DDBJ databases">
        <title>Genome Sequencing of Type Strains.</title>
        <authorList>
            <person name="Lemaire J.F."/>
            <person name="Inderbitzin P."/>
            <person name="Collins S.B."/>
            <person name="Wespe N."/>
            <person name="Knight-Connoni V."/>
        </authorList>
    </citation>
    <scope>NUCLEOTIDE SEQUENCE</scope>
    <source>
        <strain evidence="9">DSM 14562</strain>
    </source>
</reference>
<keyword evidence="3 9" id="KW-0645">Protease</keyword>
<evidence type="ECO:0000256" key="4">
    <source>
        <dbReference type="ARBA" id="ARBA00022801"/>
    </source>
</evidence>
<sequence length="287" mass="30331">MRRSPLLAVCAQRPPAMPDLGTGNEWQFETQALDPGFAAFEVKALASDKPTISIFDRIGADYDGNGVTASRVAAALRSIGNKAVTVEINSPGGNYFEGVAIYNLLRRHPQAIDVQILGIAASAASIIAMAGDTIAIAHNAEIMIHQAQGVFFGNADDMEGAIPILRKLDGAMVDVYAARTGKAADELLGMMRAETYIGGAEAVKAGFADSVMEREAQMPVYASADSPKDKASLDKFLATKGVSRSERRDLYRAMGVSTPRAADPAPATPRAGDEPEAMSRLLQAMTA</sequence>
<dbReference type="Gene3D" id="3.90.226.10">
    <property type="entry name" value="2-enoyl-CoA Hydratase, Chain A, domain 1"/>
    <property type="match status" value="1"/>
</dbReference>
<dbReference type="AlphaFoldDB" id="A0AA40ZWM4"/>
<dbReference type="SUPFAM" id="SSF52096">
    <property type="entry name" value="ClpP/crotonase"/>
    <property type="match status" value="1"/>
</dbReference>
<dbReference type="GO" id="GO:0006515">
    <property type="term" value="P:protein quality control for misfolded or incompletely synthesized proteins"/>
    <property type="evidence" value="ECO:0007669"/>
    <property type="project" value="TreeGrafter"/>
</dbReference>
<dbReference type="GO" id="GO:0051117">
    <property type="term" value="F:ATPase binding"/>
    <property type="evidence" value="ECO:0007669"/>
    <property type="project" value="TreeGrafter"/>
</dbReference>
<dbReference type="InterPro" id="IPR023562">
    <property type="entry name" value="ClpP/TepA"/>
</dbReference>
<keyword evidence="2" id="KW-0963">Cytoplasm</keyword>
<keyword evidence="4" id="KW-0378">Hydrolase</keyword>
<dbReference type="RefSeq" id="WP_184107029.1">
    <property type="nucleotide sequence ID" value="NZ_JACHNX010000036.1"/>
</dbReference>
<dbReference type="GO" id="GO:0004176">
    <property type="term" value="F:ATP-dependent peptidase activity"/>
    <property type="evidence" value="ECO:0007669"/>
    <property type="project" value="InterPro"/>
</dbReference>
<comment type="similarity">
    <text evidence="1 6">Belongs to the peptidase S14 family.</text>
</comment>
<dbReference type="NCBIfam" id="NF045542">
    <property type="entry name" value="Clp_rel_HeadMat"/>
    <property type="match status" value="1"/>
</dbReference>
<evidence type="ECO:0000313" key="11">
    <source>
        <dbReference type="Proteomes" id="UP000704529"/>
    </source>
</evidence>